<evidence type="ECO:0000313" key="2">
    <source>
        <dbReference type="EMBL" id="MFC6754550.1"/>
    </source>
</evidence>
<sequence>MIRALLRYPFTGSPRVDAVLVGGGCHLLAVWLPLLPFIAVAGYLSRVLAATAAVDRIGDA</sequence>
<accession>A0ABD5SCK3</accession>
<gene>
    <name evidence="2" type="ORF">ACFQEU_13945</name>
</gene>
<organism evidence="2 3">
    <name type="scientific">Halorubrum tibetense</name>
    <dbReference type="NCBI Taxonomy" id="175631"/>
    <lineage>
        <taxon>Archaea</taxon>
        <taxon>Methanobacteriati</taxon>
        <taxon>Methanobacteriota</taxon>
        <taxon>Stenosarchaea group</taxon>
        <taxon>Halobacteria</taxon>
        <taxon>Halobacteriales</taxon>
        <taxon>Haloferacaceae</taxon>
        <taxon>Halorubrum</taxon>
    </lineage>
</organism>
<keyword evidence="3" id="KW-1185">Reference proteome</keyword>
<evidence type="ECO:0000256" key="1">
    <source>
        <dbReference type="SAM" id="Phobius"/>
    </source>
</evidence>
<protein>
    <submittedName>
        <fullName evidence="2">Uncharacterized protein</fullName>
    </submittedName>
</protein>
<dbReference type="EMBL" id="JBHSWW010000294">
    <property type="protein sequence ID" value="MFC6754550.1"/>
    <property type="molecule type" value="Genomic_DNA"/>
</dbReference>
<keyword evidence="1" id="KW-1133">Transmembrane helix</keyword>
<comment type="caution">
    <text evidence="2">The sequence shown here is derived from an EMBL/GenBank/DDBJ whole genome shotgun (WGS) entry which is preliminary data.</text>
</comment>
<feature type="transmembrane region" description="Helical" evidence="1">
    <location>
        <begin position="20"/>
        <end position="44"/>
    </location>
</feature>
<dbReference type="AlphaFoldDB" id="A0ABD5SCK3"/>
<keyword evidence="1" id="KW-0812">Transmembrane</keyword>
<evidence type="ECO:0000313" key="3">
    <source>
        <dbReference type="Proteomes" id="UP001596442"/>
    </source>
</evidence>
<feature type="non-terminal residue" evidence="2">
    <location>
        <position position="60"/>
    </location>
</feature>
<proteinExistence type="predicted"/>
<reference evidence="2 3" key="1">
    <citation type="journal article" date="2019" name="Int. J. Syst. Evol. Microbiol.">
        <title>The Global Catalogue of Microorganisms (GCM) 10K type strain sequencing project: providing services to taxonomists for standard genome sequencing and annotation.</title>
        <authorList>
            <consortium name="The Broad Institute Genomics Platform"/>
            <consortium name="The Broad Institute Genome Sequencing Center for Infectious Disease"/>
            <person name="Wu L."/>
            <person name="Ma J."/>
        </authorList>
    </citation>
    <scope>NUCLEOTIDE SEQUENCE [LARGE SCALE GENOMIC DNA]</scope>
    <source>
        <strain evidence="2 3">CGMCC 1.3239</strain>
    </source>
</reference>
<dbReference type="Proteomes" id="UP001596442">
    <property type="component" value="Unassembled WGS sequence"/>
</dbReference>
<name>A0ABD5SCK3_9EURY</name>
<keyword evidence="1" id="KW-0472">Membrane</keyword>